<organism evidence="3 4">
    <name type="scientific">Suillus fuscotomentosus</name>
    <dbReference type="NCBI Taxonomy" id="1912939"/>
    <lineage>
        <taxon>Eukaryota</taxon>
        <taxon>Fungi</taxon>
        <taxon>Dikarya</taxon>
        <taxon>Basidiomycota</taxon>
        <taxon>Agaricomycotina</taxon>
        <taxon>Agaricomycetes</taxon>
        <taxon>Agaricomycetidae</taxon>
        <taxon>Boletales</taxon>
        <taxon>Suillineae</taxon>
        <taxon>Suillaceae</taxon>
        <taxon>Suillus</taxon>
    </lineage>
</organism>
<dbReference type="EMBL" id="JABBWK010000012">
    <property type="protein sequence ID" value="KAG1903537.1"/>
    <property type="molecule type" value="Genomic_DNA"/>
</dbReference>
<dbReference type="RefSeq" id="XP_041229112.1">
    <property type="nucleotide sequence ID" value="XM_041373126.1"/>
</dbReference>
<dbReference type="AlphaFoldDB" id="A0AAD4HP12"/>
<protein>
    <recommendedName>
        <fullName evidence="2">Nephrocystin 3-like N-terminal domain-containing protein</fullName>
    </recommendedName>
</protein>
<dbReference type="Proteomes" id="UP001195769">
    <property type="component" value="Unassembled WGS sequence"/>
</dbReference>
<name>A0AAD4HP12_9AGAM</name>
<dbReference type="Pfam" id="PF24883">
    <property type="entry name" value="NPHP3_N"/>
    <property type="match status" value="1"/>
</dbReference>
<dbReference type="InterPro" id="IPR056884">
    <property type="entry name" value="NPHP3-like_N"/>
</dbReference>
<keyword evidence="4" id="KW-1185">Reference proteome</keyword>
<proteinExistence type="predicted"/>
<evidence type="ECO:0000313" key="4">
    <source>
        <dbReference type="Proteomes" id="UP001195769"/>
    </source>
</evidence>
<keyword evidence="1" id="KW-0677">Repeat</keyword>
<accession>A0AAD4HP12</accession>
<sequence length="910" mass="101886">MATDSFCQIYSKRSRESSDSCCYIRFILKVTIALLKMMNTYDDAYSSSSHLDRSEGRSHSNVLEIEISDISLRGNLPKVGRSSLDDFFCVRIGVCNQLQTTGWALRSYKWNKTHRFKVDESSKVTFSVDACDIRHSRRIGSFEDTVGKLLECSGPITRTVDLYGSGGQEIGIHFRISPIQSSTINKLSISYIDLQDLPSVHHNTFRVQVAIDGTIWECPSKPSHQGRSRWTDGYDFPFQLNSHASLQIFATRWLHKNKPIAAVEGSVKEWLAAPNGVVHKTLESMGTKIQAEFKVSQTSGVSTAEKAADPVVEKHNKLDTKETDALDISVVILDIDRVPKFGKLSWDDRFFLEIHATNNEESHNIISQGQQGVKCLMWDTTFTFNVSQTSRLVFRVLGYDGKESEPIPIGIAIFEVDELLQQNSLIRRPFLSSAAFVHIDGIPTLSFRAAQAGATSSTGSMSLTRSLGSFTQELSAAVNRTADLNVQPSQPRDYDQDKRIIEDAISRASKDNGGDEHLYPLLVKIGIFVSVAERLAKLHPYANIAFSILATGYEVIRQKIACENGVIRLMHTMQETYDLVMTVDALPYLHKQKNVLKAIVQQTIECAFFIRDYMDTRDSFVQVIRNSVLNVESQIKEFENAFKDLQHSFQNYMAVSTQLTVLKILEDVQDLGAKADFRDMHYATDARCAASCAVHLPANHAAPPADLITSLQSWVIGDSKESERICVLSGPVESCSAIALLVGKRFQFASRLGSSYCFRGTRYNDTRSYTNLFSTIARDLADRNVQFKQNLWRAVGNDTSLRKTRVAKTQFEEFILAPSRDVVWNGPYLVIIDGLEVGGNEATRKEVLSVLVEKGAELPRNLRFLITCRLEDDICKAFSGQSHVLRRQLGEACSSLAMSRAHNHQEHAST</sequence>
<evidence type="ECO:0000256" key="1">
    <source>
        <dbReference type="ARBA" id="ARBA00022737"/>
    </source>
</evidence>
<evidence type="ECO:0000259" key="2">
    <source>
        <dbReference type="Pfam" id="PF24883"/>
    </source>
</evidence>
<reference evidence="3" key="1">
    <citation type="journal article" date="2020" name="New Phytol.">
        <title>Comparative genomics reveals dynamic genome evolution in host specialist ectomycorrhizal fungi.</title>
        <authorList>
            <person name="Lofgren L.A."/>
            <person name="Nguyen N.H."/>
            <person name="Vilgalys R."/>
            <person name="Ruytinx J."/>
            <person name="Liao H.L."/>
            <person name="Branco S."/>
            <person name="Kuo A."/>
            <person name="LaButti K."/>
            <person name="Lipzen A."/>
            <person name="Andreopoulos W."/>
            <person name="Pangilinan J."/>
            <person name="Riley R."/>
            <person name="Hundley H."/>
            <person name="Na H."/>
            <person name="Barry K."/>
            <person name="Grigoriev I.V."/>
            <person name="Stajich J.E."/>
            <person name="Kennedy P.G."/>
        </authorList>
    </citation>
    <scope>NUCLEOTIDE SEQUENCE</scope>
    <source>
        <strain evidence="3">FC203</strain>
    </source>
</reference>
<comment type="caution">
    <text evidence="3">The sequence shown here is derived from an EMBL/GenBank/DDBJ whole genome shotgun (WGS) entry which is preliminary data.</text>
</comment>
<dbReference type="GeneID" id="64667424"/>
<evidence type="ECO:0000313" key="3">
    <source>
        <dbReference type="EMBL" id="KAG1903537.1"/>
    </source>
</evidence>
<gene>
    <name evidence="3" type="ORF">F5891DRAFT_75530</name>
</gene>
<feature type="domain" description="Nephrocystin 3-like N-terminal" evidence="2">
    <location>
        <begin position="712"/>
        <end position="869"/>
    </location>
</feature>